<feature type="transmembrane region" description="Helical" evidence="6">
    <location>
        <begin position="125"/>
        <end position="151"/>
    </location>
</feature>
<feature type="transmembrane region" description="Helical" evidence="6">
    <location>
        <begin position="54"/>
        <end position="79"/>
    </location>
</feature>
<feature type="transmembrane region" description="Helical" evidence="6">
    <location>
        <begin position="20"/>
        <end position="42"/>
    </location>
</feature>
<keyword evidence="5 6" id="KW-0472">Membrane</keyword>
<keyword evidence="2" id="KW-1003">Cell membrane</keyword>
<keyword evidence="3 6" id="KW-0812">Transmembrane</keyword>
<dbReference type="STRING" id="1434108.MSBRM_1324"/>
<feature type="transmembrane region" description="Helical" evidence="6">
    <location>
        <begin position="163"/>
        <end position="188"/>
    </location>
</feature>
<dbReference type="AlphaFoldDB" id="A0A0E3QTN3"/>
<keyword evidence="4 6" id="KW-1133">Transmembrane helix</keyword>
<evidence type="ECO:0000256" key="4">
    <source>
        <dbReference type="ARBA" id="ARBA00022989"/>
    </source>
</evidence>
<keyword evidence="8" id="KW-1185">Reference proteome</keyword>
<evidence type="ECO:0000256" key="1">
    <source>
        <dbReference type="ARBA" id="ARBA00004651"/>
    </source>
</evidence>
<sequence>MGKSKNKKGTVRPLIEQSQLIYFIAASAALTLLPGPDILFVITQSISQGKKAGIATASGLSTGVLAHTTAAAIGVSALIYKSALAFEIVKYAGAVYLLYLAWHALKESEELVSSAPVRETNTFALYRRGIFMNVLNPKVALFFLAFLPQFVNIGSGNVPMQMIFLGIIFMVQAWLIFSAVSVFAGTVGERIIQKPGVGRYINWGKAGIFTFIGIKLALSHK</sequence>
<comment type="subcellular location">
    <subcellularLocation>
        <location evidence="1">Cell membrane</location>
        <topology evidence="1">Multi-pass membrane protein</topology>
    </subcellularLocation>
</comment>
<protein>
    <recommendedName>
        <fullName evidence="9">Threonine efflux protein</fullName>
    </recommendedName>
</protein>
<evidence type="ECO:0000256" key="2">
    <source>
        <dbReference type="ARBA" id="ARBA00022475"/>
    </source>
</evidence>
<evidence type="ECO:0000256" key="6">
    <source>
        <dbReference type="SAM" id="Phobius"/>
    </source>
</evidence>
<dbReference type="EMBL" id="CP009528">
    <property type="protein sequence ID" value="AKB54322.1"/>
    <property type="molecule type" value="Genomic_DNA"/>
</dbReference>
<evidence type="ECO:0000256" key="5">
    <source>
        <dbReference type="ARBA" id="ARBA00023136"/>
    </source>
</evidence>
<accession>A0A0E3QTN3</accession>
<gene>
    <name evidence="7" type="ORF">MSBRM_1324</name>
</gene>
<evidence type="ECO:0000313" key="7">
    <source>
        <dbReference type="EMBL" id="AKB54322.1"/>
    </source>
</evidence>
<proteinExistence type="predicted"/>
<dbReference type="PATRIC" id="fig|1434108.4.peg.1640"/>
<dbReference type="PANTHER" id="PTHR30086">
    <property type="entry name" value="ARGININE EXPORTER PROTEIN ARGO"/>
    <property type="match status" value="1"/>
</dbReference>
<evidence type="ECO:0000313" key="8">
    <source>
        <dbReference type="Proteomes" id="UP000033033"/>
    </source>
</evidence>
<dbReference type="PANTHER" id="PTHR30086:SF20">
    <property type="entry name" value="ARGININE EXPORTER PROTEIN ARGO-RELATED"/>
    <property type="match status" value="1"/>
</dbReference>
<evidence type="ECO:0000256" key="3">
    <source>
        <dbReference type="ARBA" id="ARBA00022692"/>
    </source>
</evidence>
<evidence type="ECO:0008006" key="9">
    <source>
        <dbReference type="Google" id="ProtNLM"/>
    </source>
</evidence>
<dbReference type="GO" id="GO:0005886">
    <property type="term" value="C:plasma membrane"/>
    <property type="evidence" value="ECO:0007669"/>
    <property type="project" value="UniProtKB-SubCell"/>
</dbReference>
<reference evidence="7 8" key="1">
    <citation type="submission" date="2014-07" db="EMBL/GenBank/DDBJ databases">
        <title>Methanogenic archaea and the global carbon cycle.</title>
        <authorList>
            <person name="Henriksen J.R."/>
            <person name="Luke J."/>
            <person name="Reinhart S."/>
            <person name="Benedict M.N."/>
            <person name="Youngblut N.D."/>
            <person name="Metcalf M.E."/>
            <person name="Whitaker R.J."/>
            <person name="Metcalf W.W."/>
        </authorList>
    </citation>
    <scope>NUCLEOTIDE SEQUENCE [LARGE SCALE GENOMIC DNA]</scope>
    <source>
        <strain evidence="7 8">MS</strain>
    </source>
</reference>
<dbReference type="InterPro" id="IPR001123">
    <property type="entry name" value="LeuE-type"/>
</dbReference>
<dbReference type="HOGENOM" id="CLU_079569_3_2_2"/>
<dbReference type="PIRSF" id="PIRSF006324">
    <property type="entry name" value="LeuE"/>
    <property type="match status" value="1"/>
</dbReference>
<name>A0A0E3QTN3_METBA</name>
<dbReference type="Proteomes" id="UP000033033">
    <property type="component" value="Chromosome"/>
</dbReference>
<dbReference type="KEGG" id="mby:MSBRM_1324"/>
<dbReference type="GO" id="GO:0015171">
    <property type="term" value="F:amino acid transmembrane transporter activity"/>
    <property type="evidence" value="ECO:0007669"/>
    <property type="project" value="TreeGrafter"/>
</dbReference>
<dbReference type="Pfam" id="PF01810">
    <property type="entry name" value="LysE"/>
    <property type="match status" value="1"/>
</dbReference>
<organism evidence="7 8">
    <name type="scientific">Methanosarcina barkeri MS</name>
    <dbReference type="NCBI Taxonomy" id="1434108"/>
    <lineage>
        <taxon>Archaea</taxon>
        <taxon>Methanobacteriati</taxon>
        <taxon>Methanobacteriota</taxon>
        <taxon>Stenosarchaea group</taxon>
        <taxon>Methanomicrobia</taxon>
        <taxon>Methanosarcinales</taxon>
        <taxon>Methanosarcinaceae</taxon>
        <taxon>Methanosarcina</taxon>
    </lineage>
</organism>